<dbReference type="NCBIfam" id="TIGR04183">
    <property type="entry name" value="Por_Secre_tail"/>
    <property type="match status" value="1"/>
</dbReference>
<feature type="chain" id="PRO_5037526005" evidence="1">
    <location>
        <begin position="25"/>
        <end position="718"/>
    </location>
</feature>
<feature type="domain" description="Secretion system C-terminal sorting" evidence="2">
    <location>
        <begin position="643"/>
        <end position="716"/>
    </location>
</feature>
<dbReference type="EMBL" id="AP026867">
    <property type="protein sequence ID" value="BDS12411.1"/>
    <property type="molecule type" value="Genomic_DNA"/>
</dbReference>
<sequence length="718" mass="78511">MLKFNLLFISAFLLSNLYSNTSNAQTKIWGVGTSVGVADAEFQNPFIQDTIGPYAPTSWTAISVYEDWGNTSPGNAFWERSLLGYSRDYYSNPPYAAAQSPLPSPSQANGVAIFDSGYMDNDSTASIGVGSSPAGHRGELISPRIDLTGYTDSALVIKFFSKFSANTTANTNELSVSLSTDDGTTWTSFDYREIQQGGVADFIAVPMPTVTAGVSNLTQCRIRFVFDTYYYYAMVDDITIEVAPDYDIAIGRPSLLNNSLEGRADIVRLGGSQYHALSNLDPNSLDEWFWGAKILNYGGKNIYPTDHPKMYVSIDFYDSANNLTADVYLDTMSLDTMLAGEYDGYLHTAPLRDINFIMNHGAGSYEVKYWVAHDNPDAFTYNDTIYHTFNVTSAAAPFISKGSLRSDGHVGMSRPFFPRGSQSNDITVFEWGSVYYFPKGQTNAINIDSVEFRHYIHRTYSGPASHTLSVNIYKLVDGSGSTAANGRLNLDELTLVAFNQITISGLDTIPAPSSGVGVVSNFVDPVTGAPFTGFDDDGWYYISVREEPSATGGPSFVTYQTGLWLGASEVNYALNAINRAPDTVINPSPLVVADVVSTNPSVYWNGFSEGTYVPSLGIHLTPDSTITTIATIENDEQAELFVSPNPASKQLTIKVEFESARDVQYIFTDAMGRVLSTFSSDQVTVETQTIDIEPFPAGVYFLTAKTDQGKIVERIIKE</sequence>
<proteinExistence type="predicted"/>
<dbReference type="AlphaFoldDB" id="A0A916DT94"/>
<dbReference type="Proteomes" id="UP001060919">
    <property type="component" value="Chromosome"/>
</dbReference>
<evidence type="ECO:0000313" key="4">
    <source>
        <dbReference type="Proteomes" id="UP001060919"/>
    </source>
</evidence>
<dbReference type="KEGG" id="aup:AsAng_0031320"/>
<dbReference type="RefSeq" id="WP_264793482.1">
    <property type="nucleotide sequence ID" value="NZ_AP026867.1"/>
</dbReference>
<keyword evidence="4" id="KW-1185">Reference proteome</keyword>
<dbReference type="Pfam" id="PF18962">
    <property type="entry name" value="Por_Secre_tail"/>
    <property type="match status" value="1"/>
</dbReference>
<reference evidence="3" key="1">
    <citation type="submission" date="2022-09" db="EMBL/GenBank/DDBJ databases">
        <title>Aureispira anguillicida sp. nov., isolated from Leptocephalus of Japanese eel Anguilla japonica.</title>
        <authorList>
            <person name="Yuasa K."/>
            <person name="Mekata T."/>
            <person name="Ikunari K."/>
        </authorList>
    </citation>
    <scope>NUCLEOTIDE SEQUENCE</scope>
    <source>
        <strain evidence="3">EL160426</strain>
    </source>
</reference>
<gene>
    <name evidence="3" type="ORF">AsAng_0031320</name>
</gene>
<organism evidence="3 4">
    <name type="scientific">Aureispira anguillae</name>
    <dbReference type="NCBI Taxonomy" id="2864201"/>
    <lineage>
        <taxon>Bacteria</taxon>
        <taxon>Pseudomonadati</taxon>
        <taxon>Bacteroidota</taxon>
        <taxon>Saprospiria</taxon>
        <taxon>Saprospirales</taxon>
        <taxon>Saprospiraceae</taxon>
        <taxon>Aureispira</taxon>
    </lineage>
</organism>
<evidence type="ECO:0000256" key="1">
    <source>
        <dbReference type="SAM" id="SignalP"/>
    </source>
</evidence>
<accession>A0A916DT94</accession>
<evidence type="ECO:0000259" key="2">
    <source>
        <dbReference type="Pfam" id="PF18962"/>
    </source>
</evidence>
<dbReference type="InterPro" id="IPR026444">
    <property type="entry name" value="Secre_tail"/>
</dbReference>
<name>A0A916DT94_9BACT</name>
<keyword evidence="1" id="KW-0732">Signal</keyword>
<protein>
    <submittedName>
        <fullName evidence="3">T9SS type A sorting domain-containing protein</fullName>
    </submittedName>
</protein>
<evidence type="ECO:0000313" key="3">
    <source>
        <dbReference type="EMBL" id="BDS12411.1"/>
    </source>
</evidence>
<feature type="signal peptide" evidence="1">
    <location>
        <begin position="1"/>
        <end position="24"/>
    </location>
</feature>